<keyword evidence="2" id="KW-0812">Transmembrane</keyword>
<dbReference type="SUPFAM" id="SSF158791">
    <property type="entry name" value="MgtE N-terminal domain-like"/>
    <property type="match status" value="1"/>
</dbReference>
<feature type="coiled-coil region" evidence="1">
    <location>
        <begin position="76"/>
        <end position="162"/>
    </location>
</feature>
<dbReference type="Pfam" id="PF03448">
    <property type="entry name" value="MgtE_N"/>
    <property type="match status" value="1"/>
</dbReference>
<evidence type="ECO:0000313" key="5">
    <source>
        <dbReference type="Proteomes" id="UP000234857"/>
    </source>
</evidence>
<proteinExistence type="predicted"/>
<dbReference type="Proteomes" id="UP000234857">
    <property type="component" value="Unassembled WGS sequence"/>
</dbReference>
<sequence>MPEEELEQQQKPKRKAGFFQNLLALLLFVFFIISLSALVVLMDFIGVINFRRKLPPKIRENMYVQEYIKKANLLDMSEEERLKVMIESQNKTYEEQQDQLKKLEHNIEEKLKAMSDYEKQYASKKKELDEADNKLEDMKKEMQELEKQKKQYQDDIRSAQLDDLTKQEKLKQLAVIYEKMEPEAAGLTFNDMDDDLAIDILMTMKESKAAEIMNNMNAEKVVKIAEKLKSKGIWRNK</sequence>
<feature type="transmembrane region" description="Helical" evidence="2">
    <location>
        <begin position="22"/>
        <end position="50"/>
    </location>
</feature>
<keyword evidence="2" id="KW-1133">Transmembrane helix</keyword>
<reference evidence="4 5" key="1">
    <citation type="submission" date="2017-11" db="EMBL/GenBank/DDBJ databases">
        <title>Genome-resolved metagenomics identifies genetic mobility, metabolic interactions, and unexpected diversity in perchlorate-reducing communities.</title>
        <authorList>
            <person name="Barnum T.P."/>
            <person name="Figueroa I.A."/>
            <person name="Carlstrom C.I."/>
            <person name="Lucas L.N."/>
            <person name="Engelbrektson A.L."/>
            <person name="Coates J.D."/>
        </authorList>
    </citation>
    <scope>NUCLEOTIDE SEQUENCE [LARGE SCALE GENOMIC DNA]</scope>
    <source>
        <strain evidence="4">BM706</strain>
    </source>
</reference>
<evidence type="ECO:0000313" key="4">
    <source>
        <dbReference type="EMBL" id="PLX16750.1"/>
    </source>
</evidence>
<dbReference type="InterPro" id="IPR006668">
    <property type="entry name" value="Mg_transptr_MgtE_intracell_dom"/>
</dbReference>
<comment type="caution">
    <text evidence="4">The sequence shown here is derived from an EMBL/GenBank/DDBJ whole genome shotgun (WGS) entry which is preliminary data.</text>
</comment>
<evidence type="ECO:0000256" key="1">
    <source>
        <dbReference type="SAM" id="Coils"/>
    </source>
</evidence>
<gene>
    <name evidence="4" type="ORF">C0601_09745</name>
</gene>
<feature type="domain" description="Magnesium transporter MgtE intracellular" evidence="3">
    <location>
        <begin position="160"/>
        <end position="230"/>
    </location>
</feature>
<keyword evidence="2" id="KW-0472">Membrane</keyword>
<organism evidence="4 5">
    <name type="scientific">Muiribacterium halophilum</name>
    <dbReference type="NCBI Taxonomy" id="2053465"/>
    <lineage>
        <taxon>Bacteria</taxon>
        <taxon>Candidatus Muiribacteriota</taxon>
        <taxon>Candidatus Muiribacteriia</taxon>
        <taxon>Candidatus Muiribacteriales</taxon>
        <taxon>Candidatus Muiribacteriaceae</taxon>
        <taxon>Candidatus Muiribacterium</taxon>
    </lineage>
</organism>
<dbReference type="EMBL" id="PKTG01000107">
    <property type="protein sequence ID" value="PLX16750.1"/>
    <property type="molecule type" value="Genomic_DNA"/>
</dbReference>
<evidence type="ECO:0000259" key="3">
    <source>
        <dbReference type="Pfam" id="PF03448"/>
    </source>
</evidence>
<evidence type="ECO:0000256" key="2">
    <source>
        <dbReference type="SAM" id="Phobius"/>
    </source>
</evidence>
<keyword evidence="1" id="KW-0175">Coiled coil</keyword>
<protein>
    <recommendedName>
        <fullName evidence="3">Magnesium transporter MgtE intracellular domain-containing protein</fullName>
    </recommendedName>
</protein>
<dbReference type="AlphaFoldDB" id="A0A2N5ZDL2"/>
<name>A0A2N5ZDL2_MUIH1</name>
<accession>A0A2N5ZDL2</accession>